<proteinExistence type="predicted"/>
<reference evidence="1" key="1">
    <citation type="journal article" date="2021" name="Proc. Natl. Acad. Sci. U.S.A.">
        <title>A Catalog of Tens of Thousands of Viruses from Human Metagenomes Reveals Hidden Associations with Chronic Diseases.</title>
        <authorList>
            <person name="Tisza M.J."/>
            <person name="Buck C.B."/>
        </authorList>
    </citation>
    <scope>NUCLEOTIDE SEQUENCE</scope>
    <source>
        <strain evidence="1">CtCo31</strain>
    </source>
</reference>
<sequence length="34" mass="4073">MKPSLEKLKTTKKYLTSISIVEYVRQYSRKILIN</sequence>
<protein>
    <submittedName>
        <fullName evidence="1">Uncharacterized protein</fullName>
    </submittedName>
</protein>
<accession>A0A8S5UMK1</accession>
<name>A0A8S5UMK1_9CAUD</name>
<dbReference type="EMBL" id="BK016109">
    <property type="protein sequence ID" value="DAF95651.1"/>
    <property type="molecule type" value="Genomic_DNA"/>
</dbReference>
<organism evidence="1">
    <name type="scientific">Myoviridae sp. ctCo31</name>
    <dbReference type="NCBI Taxonomy" id="2825053"/>
    <lineage>
        <taxon>Viruses</taxon>
        <taxon>Duplodnaviria</taxon>
        <taxon>Heunggongvirae</taxon>
        <taxon>Uroviricota</taxon>
        <taxon>Caudoviricetes</taxon>
    </lineage>
</organism>
<evidence type="ECO:0000313" key="1">
    <source>
        <dbReference type="EMBL" id="DAF95651.1"/>
    </source>
</evidence>